<dbReference type="AlphaFoldDB" id="V6LKL5"/>
<proteinExistence type="predicted"/>
<dbReference type="VEuPathDB" id="GiardiaDB:SS50377_20103"/>
<gene>
    <name evidence="2" type="ORF">SS50377_14732</name>
</gene>
<organism evidence="2">
    <name type="scientific">Spironucleus salmonicida</name>
    <dbReference type="NCBI Taxonomy" id="348837"/>
    <lineage>
        <taxon>Eukaryota</taxon>
        <taxon>Metamonada</taxon>
        <taxon>Diplomonadida</taxon>
        <taxon>Hexamitidae</taxon>
        <taxon>Hexamitinae</taxon>
        <taxon>Spironucleus</taxon>
    </lineage>
</organism>
<feature type="coiled-coil region" evidence="1">
    <location>
        <begin position="262"/>
        <end position="319"/>
    </location>
</feature>
<reference evidence="2" key="1">
    <citation type="journal article" date="2014" name="PLoS Genet.">
        <title>The Genome of Spironucleus salmonicida Highlights a Fish Pathogen Adapted to Fluctuating Environments.</title>
        <authorList>
            <person name="Xu F."/>
            <person name="Jerlstrom-Hultqvist J."/>
            <person name="Einarsson E."/>
            <person name="Astvaldsson A."/>
            <person name="Svard S.G."/>
            <person name="Andersson J.O."/>
        </authorList>
    </citation>
    <scope>NUCLEOTIDE SEQUENCE</scope>
</reference>
<protein>
    <submittedName>
        <fullName evidence="2">Uncharacterized protein</fullName>
    </submittedName>
</protein>
<keyword evidence="1" id="KW-0175">Coiled coil</keyword>
<name>V6LKL5_9EUKA</name>
<evidence type="ECO:0000313" key="2">
    <source>
        <dbReference type="EMBL" id="EST45160.1"/>
    </source>
</evidence>
<evidence type="ECO:0000256" key="1">
    <source>
        <dbReference type="SAM" id="Coils"/>
    </source>
</evidence>
<accession>V6LKL5</accession>
<sequence length="432" mass="50617">MQHYDLIKVNKRSNKSIYQHNKTSQQTLNNPLVETMDLNNNTLSIQKSDQISQLPVQTLFSGLSSDFIRIKFSDILQQKSQISQQVSINTQPILKQQVMNIQQQSSCQNSINCKEKDNINYLNRQQDLQQQTIQIPLIQSEQYQQIPNNSSCQTQKYDLQSVQSKEAQQVEQKKSDSSFYEPPKVITIKQQIVRIRQPEQHNQESNINIIGPNVEQIINTQVQKQNAIYIPNIQGQQISQVKEDNIDTIRRNVDRIMQHRDIKQTQDEIKNSKQRDENLIQEEQTQASYEFKSQKCDSLNQFLDRLNNQQQVQNNFEQQQPVYQQKQYQPPTQSQMGLTQINHADPIQQDKNQYLFEQFDQLQAKSAYNQAQLTVLTNNLRNIQQDQQTQKINQRTSFDEEYNNIISKLPFNISNNQGDSFQSFGQALDYIQ</sequence>
<dbReference type="EMBL" id="KI546100">
    <property type="protein sequence ID" value="EST45160.1"/>
    <property type="molecule type" value="Genomic_DNA"/>
</dbReference>